<sequence length="1003" mass="110606">MGRPGRRIINYSPSEMSRGEMIYYFRTVYNSKITSMDETNEAIYHRETFAEDLYHNIDTLMPRRMFQKLLMKTKNITDKSDGNGISMLPNYPGVLNAKCSKDTIFNHTLHEILKRWDGDRTIIFNDIEQWHKFNAMTPYTQICNRFLGLTCQFKLAANPDIDNGKSFETSDKPTCQCSGDSNQVGFYKQVKVNGAESYPDGCYVRPWKQCRHLSLDTSFKKTYHEWHVNLENWRRQLAQIVFPVGRTHRCKAGTYCVDIVPGMKKPICYCNSNSEDPICKQTAKIETKRVPVGKELAIIRKAFVKLILPQNDTRSMCNSEYNEEVLKISGAVGHDPTKTKVIDMMKQLAFANPGVRICDFREGILCDQKTSTCKGNLNCDGGKIHLGMGVCAVNNGFQCQGNEECVEKAKCQPIGGAFEMICMCEKGYGHMCELDNPAFFGKQFLPIISGFQGEKFIKLQTDINRALEPWEETMTLNEGDGCKPAADLPSIAIVKYFGNLELYDKDKGEILMKKLSEVLQEGPKLCPYHKLLRCDATSLKCVPMFGNRIITNPYDPNANILVELNPEAPCELDVPLIFKEKVTLVCSKGHVCKKTRIGKVCAPDCNSIDAPQDACATITTTESDSSNEIESTTPSDEFDENITDDESVSAGGQQDGQNDMNTTMTAENTGEINGQRGDEWTGATTTSKTPIQHSGTVEEATKDKQLGITDDNEIDTNATDDDSSEIENEARDDPPTNSNEDVNDPTSRIDPYAPRTGPTTPTTTETTTPGTGPTTPTTPETTTSGTGPTTPTTTETTTPGTGPTTPTTTDTTTPGTGPTTPTTSHTTTPTGPTTPTTSPTTTPTGPTTPTTSHTTTPTGPTTPTTETTTDPTPTDPITPPTDPPIPPTQPPIVPKARLGQSCAYNDSRVEYPYEHKHLICDGESFLICRGRRCHCLEGLAYSSFLEKCTMPVGRKCSQDIWRKLLPPYMNAIHLSCQYGVCMNDNVGKICRPESNRGLLLVPG</sequence>
<evidence type="ECO:0000313" key="2">
    <source>
        <dbReference type="EMBL" id="CAL8122378.1"/>
    </source>
</evidence>
<feature type="region of interest" description="Disordered" evidence="1">
    <location>
        <begin position="619"/>
        <end position="895"/>
    </location>
</feature>
<evidence type="ECO:0000313" key="3">
    <source>
        <dbReference type="Proteomes" id="UP001642540"/>
    </source>
</evidence>
<feature type="compositionally biased region" description="Polar residues" evidence="1">
    <location>
        <begin position="619"/>
        <end position="635"/>
    </location>
</feature>
<feature type="compositionally biased region" description="Pro residues" evidence="1">
    <location>
        <begin position="873"/>
        <end position="893"/>
    </location>
</feature>
<feature type="compositionally biased region" description="Polar residues" evidence="1">
    <location>
        <begin position="650"/>
        <end position="672"/>
    </location>
</feature>
<comment type="caution">
    <text evidence="2">The sequence shown here is derived from an EMBL/GenBank/DDBJ whole genome shotgun (WGS) entry which is preliminary data.</text>
</comment>
<dbReference type="EMBL" id="CAXLJM020000068">
    <property type="protein sequence ID" value="CAL8122378.1"/>
    <property type="molecule type" value="Genomic_DNA"/>
</dbReference>
<feature type="compositionally biased region" description="Acidic residues" evidence="1">
    <location>
        <begin position="710"/>
        <end position="727"/>
    </location>
</feature>
<dbReference type="InterPro" id="IPR051298">
    <property type="entry name" value="Heme_transport/Cell_adhesion"/>
</dbReference>
<evidence type="ECO:0008006" key="4">
    <source>
        <dbReference type="Google" id="ProtNLM"/>
    </source>
</evidence>
<accession>A0ABP1R7P6</accession>
<feature type="compositionally biased region" description="Acidic residues" evidence="1">
    <location>
        <begin position="636"/>
        <end position="647"/>
    </location>
</feature>
<keyword evidence="3" id="KW-1185">Reference proteome</keyword>
<dbReference type="Proteomes" id="UP001642540">
    <property type="component" value="Unassembled WGS sequence"/>
</dbReference>
<reference evidence="2 3" key="1">
    <citation type="submission" date="2024-08" db="EMBL/GenBank/DDBJ databases">
        <authorList>
            <person name="Cucini C."/>
            <person name="Frati F."/>
        </authorList>
    </citation>
    <scope>NUCLEOTIDE SEQUENCE [LARGE SCALE GENOMIC DNA]</scope>
</reference>
<proteinExistence type="predicted"/>
<protein>
    <recommendedName>
        <fullName evidence="4">EGF-like domain-containing protein</fullName>
    </recommendedName>
</protein>
<evidence type="ECO:0000256" key="1">
    <source>
        <dbReference type="SAM" id="MobiDB-lite"/>
    </source>
</evidence>
<dbReference type="PANTHER" id="PTHR22917">
    <property type="entry name" value="HEMOPEXIN DOMAIN-CONTAINING PROTEIN"/>
    <property type="match status" value="1"/>
</dbReference>
<feature type="compositionally biased region" description="Low complexity" evidence="1">
    <location>
        <begin position="756"/>
        <end position="872"/>
    </location>
</feature>
<name>A0ABP1R7P6_9HEXA</name>
<gene>
    <name evidence="2" type="ORF">ODALV1_LOCUS19774</name>
</gene>
<organism evidence="2 3">
    <name type="scientific">Orchesella dallaii</name>
    <dbReference type="NCBI Taxonomy" id="48710"/>
    <lineage>
        <taxon>Eukaryota</taxon>
        <taxon>Metazoa</taxon>
        <taxon>Ecdysozoa</taxon>
        <taxon>Arthropoda</taxon>
        <taxon>Hexapoda</taxon>
        <taxon>Collembola</taxon>
        <taxon>Entomobryomorpha</taxon>
        <taxon>Entomobryoidea</taxon>
        <taxon>Orchesellidae</taxon>
        <taxon>Orchesellinae</taxon>
        <taxon>Orchesella</taxon>
    </lineage>
</organism>
<dbReference type="PANTHER" id="PTHR22917:SF6">
    <property type="entry name" value="EG:8D8.2 PROTEIN-RELATED"/>
    <property type="match status" value="1"/>
</dbReference>
<feature type="compositionally biased region" description="Polar residues" evidence="1">
    <location>
        <begin position="682"/>
        <end position="695"/>
    </location>
</feature>
<feature type="compositionally biased region" description="Polar residues" evidence="1">
    <location>
        <begin position="735"/>
        <end position="746"/>
    </location>
</feature>